<evidence type="ECO:0000313" key="2">
    <source>
        <dbReference type="Proteomes" id="UP001064048"/>
    </source>
</evidence>
<sequence>MAQSWIIVSIVLTYCLLEVSPRPSDNESSTAIRIDPSTDVIDDVDDDENFPREQIRFSQDDDTQDILNKINVINQGLIKPNRNRNKNSQSHTVGSYVLDAETLKKIQQIIAAGKLNAYTDVQREQGIKDPLLGFLHGGGWNNFFEYGQNADVCNRKQKAIDDEANEGTEIEVQQEDEPKSTPEIITNTREARAIRKRTVSTVAPQMKVQDDSKKFSHKNLQLWGYWRRLGRGREITGYNQQPQEYQYDGRNFIHYPAIADSTFTLYLNPIAHAMNGPRGTAIANPVSHVIIGGSQKGSIVFNPVASAVVGPGGIAHAQSDLYFATVQYLPFYGGGKGQYLEVKTNNRGVVVSETIVSEENISSENIVKNIDENLLSKVLAKNLQNLQSLSSNLIKLHNLGRKTGTLSGNDKERFKTQLASLGETTSNTIKLIEEIGTNVDVLFRSGSKRQYEEEDVNDIHDMQSSRILDREVISLAVIGEHGLAASRPQATAVAVSGIALARPIATAIAGINPAQLGIDFQIVLTYCLLEVSPRPSDNESSTPIRIDPSTDVIDDVDDDENFPREQIRFSQDDDTQDILNKINVINQGLIKPNRNRNKNSQSHTVGSYVLDAETLKKIQQIIAAGKLNAYTDVQREQGSNSLLSDHINESRYDSSRALQYSMLPADLIGANQIQSTSPRVPYLTSIPVLVMPSQQNNLYDRYTQNTLNSIESDSQIQTRQRPPISLPFNINWPLAPFFPILVKDPLLGFLHGGGWNNFFEYGQNADVCNRKQKAIDDEANEGTEIEVQQEDEPKSTPEIITNTREARAIRKRTVSTVAPQMKVQDDSKKFFSQKPTVATVTKPKPASSNNAEQGLKTVPKDDDLRFHLGGFSLFGGRPTIPSPGFFINKLKVRRGGVAIAGPGGVATAGRGGAAIVGPGGLAYTQPGGLAVAGPSSRVVALTSDVDLSSIVTRLQQQQAATDGSVPRLLEAIPEGKIVAIGPTIYYHPE</sequence>
<reference evidence="1 2" key="1">
    <citation type="journal article" date="2022" name="Genome Biol. Evol.">
        <title>The Spruce Budworm Genome: Reconstructing the Evolutionary History of Antifreeze Proteins.</title>
        <authorList>
            <person name="Beliveau C."/>
            <person name="Gagne P."/>
            <person name="Picq S."/>
            <person name="Vernygora O."/>
            <person name="Keeling C.I."/>
            <person name="Pinkney K."/>
            <person name="Doucet D."/>
            <person name="Wen F."/>
            <person name="Johnston J.S."/>
            <person name="Maaroufi H."/>
            <person name="Boyle B."/>
            <person name="Laroche J."/>
            <person name="Dewar K."/>
            <person name="Juretic N."/>
            <person name="Blackburn G."/>
            <person name="Nisole A."/>
            <person name="Brunet B."/>
            <person name="Brandao M."/>
            <person name="Lumley L."/>
            <person name="Duan J."/>
            <person name="Quan G."/>
            <person name="Lucarotti C.J."/>
            <person name="Roe A.D."/>
            <person name="Sperling F.A.H."/>
            <person name="Levesque R.C."/>
            <person name="Cusson M."/>
        </authorList>
    </citation>
    <scope>NUCLEOTIDE SEQUENCE [LARGE SCALE GENOMIC DNA]</scope>
    <source>
        <strain evidence="1">Glfc:IPQL:Cfum</strain>
    </source>
</reference>
<keyword evidence="2" id="KW-1185">Reference proteome</keyword>
<name>A0ACC0JXG4_CHOFU</name>
<gene>
    <name evidence="1" type="ORF">MSG28_007464</name>
</gene>
<comment type="caution">
    <text evidence="1">The sequence shown here is derived from an EMBL/GenBank/DDBJ whole genome shotgun (WGS) entry which is preliminary data.</text>
</comment>
<accession>A0ACC0JXG4</accession>
<evidence type="ECO:0000313" key="1">
    <source>
        <dbReference type="EMBL" id="KAI8428790.1"/>
    </source>
</evidence>
<organism evidence="1 2">
    <name type="scientific">Choristoneura fumiferana</name>
    <name type="common">Spruce budworm moth</name>
    <name type="synonym">Archips fumiferana</name>
    <dbReference type="NCBI Taxonomy" id="7141"/>
    <lineage>
        <taxon>Eukaryota</taxon>
        <taxon>Metazoa</taxon>
        <taxon>Ecdysozoa</taxon>
        <taxon>Arthropoda</taxon>
        <taxon>Hexapoda</taxon>
        <taxon>Insecta</taxon>
        <taxon>Pterygota</taxon>
        <taxon>Neoptera</taxon>
        <taxon>Endopterygota</taxon>
        <taxon>Lepidoptera</taxon>
        <taxon>Glossata</taxon>
        <taxon>Ditrysia</taxon>
        <taxon>Tortricoidea</taxon>
        <taxon>Tortricidae</taxon>
        <taxon>Tortricinae</taxon>
        <taxon>Choristoneura</taxon>
    </lineage>
</organism>
<proteinExistence type="predicted"/>
<dbReference type="EMBL" id="CM046112">
    <property type="protein sequence ID" value="KAI8428790.1"/>
    <property type="molecule type" value="Genomic_DNA"/>
</dbReference>
<dbReference type="Proteomes" id="UP001064048">
    <property type="component" value="Chromosome 12"/>
</dbReference>
<protein>
    <submittedName>
        <fullName evidence="1">Uncharacterized protein</fullName>
    </submittedName>
</protein>